<dbReference type="OrthoDB" id="78686at2759"/>
<gene>
    <name evidence="1" type="ORF">ACHHYP_20530</name>
</gene>
<dbReference type="InterPro" id="IPR036397">
    <property type="entry name" value="RNaseH_sf"/>
</dbReference>
<dbReference type="STRING" id="1202772.A0A1V9YJL4"/>
<name>A0A1V9YJL4_ACHHY</name>
<evidence type="ECO:0000313" key="1">
    <source>
        <dbReference type="EMBL" id="OQR85900.1"/>
    </source>
</evidence>
<organism evidence="1 2">
    <name type="scientific">Achlya hypogyna</name>
    <name type="common">Oomycete</name>
    <name type="synonym">Protoachlya hypogyna</name>
    <dbReference type="NCBI Taxonomy" id="1202772"/>
    <lineage>
        <taxon>Eukaryota</taxon>
        <taxon>Sar</taxon>
        <taxon>Stramenopiles</taxon>
        <taxon>Oomycota</taxon>
        <taxon>Saprolegniomycetes</taxon>
        <taxon>Saprolegniales</taxon>
        <taxon>Achlyaceae</taxon>
        <taxon>Achlya</taxon>
    </lineage>
</organism>
<feature type="non-terminal residue" evidence="1">
    <location>
        <position position="87"/>
    </location>
</feature>
<proteinExistence type="predicted"/>
<keyword evidence="2" id="KW-1185">Reference proteome</keyword>
<sequence length="87" mass="9943">MVWGVFFAGGKSNLVFLEGNQDSVAYTTTLKKHLLPVMRRNFHRNAVFQQDNASIHTAKVTQDFFISEKVKVMDWPAKSLDLNTIEN</sequence>
<dbReference type="Proteomes" id="UP000243579">
    <property type="component" value="Unassembled WGS sequence"/>
</dbReference>
<dbReference type="GO" id="GO:0003676">
    <property type="term" value="F:nucleic acid binding"/>
    <property type="evidence" value="ECO:0007669"/>
    <property type="project" value="InterPro"/>
</dbReference>
<dbReference type="EMBL" id="JNBR01001561">
    <property type="protein sequence ID" value="OQR85900.1"/>
    <property type="molecule type" value="Genomic_DNA"/>
</dbReference>
<accession>A0A1V9YJL4</accession>
<dbReference type="AlphaFoldDB" id="A0A1V9YJL4"/>
<dbReference type="Gene3D" id="3.30.420.10">
    <property type="entry name" value="Ribonuclease H-like superfamily/Ribonuclease H"/>
    <property type="match status" value="1"/>
</dbReference>
<evidence type="ECO:0008006" key="3">
    <source>
        <dbReference type="Google" id="ProtNLM"/>
    </source>
</evidence>
<protein>
    <recommendedName>
        <fullName evidence="3">Tc1-like transposase DDE domain-containing protein</fullName>
    </recommendedName>
</protein>
<evidence type="ECO:0000313" key="2">
    <source>
        <dbReference type="Proteomes" id="UP000243579"/>
    </source>
</evidence>
<comment type="caution">
    <text evidence="1">The sequence shown here is derived from an EMBL/GenBank/DDBJ whole genome shotgun (WGS) entry which is preliminary data.</text>
</comment>
<reference evidence="1 2" key="1">
    <citation type="journal article" date="2014" name="Genome Biol. Evol.">
        <title>The secreted proteins of Achlya hypogyna and Thraustotheca clavata identify the ancestral oomycete secretome and reveal gene acquisitions by horizontal gene transfer.</title>
        <authorList>
            <person name="Misner I."/>
            <person name="Blouin N."/>
            <person name="Leonard G."/>
            <person name="Richards T.A."/>
            <person name="Lane C.E."/>
        </authorList>
    </citation>
    <scope>NUCLEOTIDE SEQUENCE [LARGE SCALE GENOMIC DNA]</scope>
    <source>
        <strain evidence="1 2">ATCC 48635</strain>
    </source>
</reference>